<protein>
    <submittedName>
        <fullName evidence="15">Adhesion G-protein coupled receptor F3-like isoform X1</fullName>
    </submittedName>
</protein>
<evidence type="ECO:0000256" key="1">
    <source>
        <dbReference type="ARBA" id="ARBA00004141"/>
    </source>
</evidence>
<proteinExistence type="inferred from homology"/>
<feature type="transmembrane region" description="Helical" evidence="11">
    <location>
        <begin position="819"/>
        <end position="837"/>
    </location>
</feature>
<dbReference type="FunFam" id="1.20.1070.10:FF:000058">
    <property type="entry name" value="Adhesion G protein-coupled receptor F5"/>
    <property type="match status" value="1"/>
</dbReference>
<accession>A0A9W2XL59</accession>
<feature type="transmembrane region" description="Helical" evidence="11">
    <location>
        <begin position="985"/>
        <end position="1006"/>
    </location>
</feature>
<dbReference type="InterPro" id="IPR051587">
    <property type="entry name" value="Adhesion_GPCR"/>
</dbReference>
<evidence type="ECO:0000256" key="9">
    <source>
        <dbReference type="ARBA" id="ARBA00023180"/>
    </source>
</evidence>
<evidence type="ECO:0000256" key="11">
    <source>
        <dbReference type="SAM" id="Phobius"/>
    </source>
</evidence>
<dbReference type="Pfam" id="PF01825">
    <property type="entry name" value="GPS"/>
    <property type="match status" value="1"/>
</dbReference>
<evidence type="ECO:0000256" key="10">
    <source>
        <dbReference type="ARBA" id="ARBA00023224"/>
    </source>
</evidence>
<dbReference type="PRINTS" id="PR00249">
    <property type="entry name" value="GPCRSECRETIN"/>
</dbReference>
<dbReference type="Gene3D" id="1.20.1070.10">
    <property type="entry name" value="Rhodopsin 7-helix transmembrane proteins"/>
    <property type="match status" value="1"/>
</dbReference>
<evidence type="ECO:0000256" key="5">
    <source>
        <dbReference type="ARBA" id="ARBA00023040"/>
    </source>
</evidence>
<dbReference type="InterPro" id="IPR046338">
    <property type="entry name" value="GAIN_dom_sf"/>
</dbReference>
<dbReference type="Gene3D" id="4.10.1240.10">
    <property type="entry name" value="GPCR, family 2, extracellular hormone receptor domain"/>
    <property type="match status" value="1"/>
</dbReference>
<dbReference type="InterPro" id="IPR036445">
    <property type="entry name" value="GPCR_2_extracell_dom_sf"/>
</dbReference>
<dbReference type="GO" id="GO:0007189">
    <property type="term" value="P:adenylate cyclase-activating G protein-coupled receptor signaling pathway"/>
    <property type="evidence" value="ECO:0007669"/>
    <property type="project" value="TreeGrafter"/>
</dbReference>
<keyword evidence="8" id="KW-0675">Receptor</keyword>
<keyword evidence="5" id="KW-0297">G-protein coupled receptor</keyword>
<feature type="transmembrane region" description="Helical" evidence="11">
    <location>
        <begin position="784"/>
        <end position="807"/>
    </location>
</feature>
<evidence type="ECO:0000313" key="14">
    <source>
        <dbReference type="Proteomes" id="UP000515150"/>
    </source>
</evidence>
<comment type="subcellular location">
    <subcellularLocation>
        <location evidence="1">Membrane</location>
        <topology evidence="1">Multi-pass membrane protein</topology>
    </subcellularLocation>
</comment>
<evidence type="ECO:0000259" key="13">
    <source>
        <dbReference type="PROSITE" id="PS50261"/>
    </source>
</evidence>
<dbReference type="PANTHER" id="PTHR45813">
    <property type="entry name" value="IG-LIKE DOMAIN-CONTAINING PROTEIN"/>
    <property type="match status" value="1"/>
</dbReference>
<dbReference type="AlphaFoldDB" id="A0A9W2XL59"/>
<reference evidence="15" key="1">
    <citation type="submission" date="2025-08" db="UniProtKB">
        <authorList>
            <consortium name="RefSeq"/>
        </authorList>
    </citation>
    <scope>IDENTIFICATION</scope>
</reference>
<comment type="similarity">
    <text evidence="2">Belongs to the G-protein coupled receptor 2 family. Adhesion G-protein coupled receptor (ADGR) subfamily.</text>
</comment>
<keyword evidence="3 11" id="KW-0812">Transmembrane</keyword>
<dbReference type="InterPro" id="IPR036179">
    <property type="entry name" value="Ig-like_dom_sf"/>
</dbReference>
<dbReference type="PROSITE" id="PS50261">
    <property type="entry name" value="G_PROTEIN_RECEP_F2_4"/>
    <property type="match status" value="1"/>
</dbReference>
<evidence type="ECO:0000313" key="15">
    <source>
        <dbReference type="RefSeq" id="XP_055362504.1"/>
    </source>
</evidence>
<feature type="transmembrane region" description="Helical" evidence="11">
    <location>
        <begin position="888"/>
        <end position="911"/>
    </location>
</feature>
<evidence type="ECO:0000256" key="6">
    <source>
        <dbReference type="ARBA" id="ARBA00023136"/>
    </source>
</evidence>
<evidence type="ECO:0000259" key="12">
    <source>
        <dbReference type="PROSITE" id="PS50221"/>
    </source>
</evidence>
<feature type="transmembrane region" description="Helical" evidence="11">
    <location>
        <begin position="1018"/>
        <end position="1037"/>
    </location>
</feature>
<sequence length="1076" mass="118328">MSKTRETMFSRDFEVRIRAMCVCLQIFAVAAAMATNVTTNSSVTQGGVNGINVSGLVTIISPNTTVYYKSSPSLKCTFEETTDSAGWNLIQQNQSFTLNSGSVVKLNSSCATSGSSSCTEITLQGVTGDWVGMYECEFTTGSVRYTARAQLNVALLPDVITMETSPLTVDCLQSQTSVDINISATIQQSTETYGVWWSYSNDTEMNQLYNTSANGSLVYTFIGTIICQKVFVCCPYVNVTFKNTKGQETSAQVDIPVIYGLVTIFFPGTTVRYKSSPSLKCTFRETPDSAGWNLIQNNQSFTLNSGSVVKLNSSCATSGTGSCTEITIQGVTGDWVGMYECEFTTGSVRYTARAQLNVALLPDVITMETSPLTVDCSQSQTSVDINISATIQESTETYGVWWSYSNDIVMNQLYNTSANGSLVYTFIGTIICQKVFVCCPYVNVTFKNTKGQETSAQVDIPVIYDGSIFCDGIVTDGDDWPKTPAGATVTINTCAVGRVGYKSRTCIGPIWQDVYDNCINQELNTVLKQANNFQKGLGDSLEMAMNIFEGLFKSSESASSNNIADINASIEVLRFMATASSLNNIPEEVLPNFINASSNLLQMTWNVPPLILYNVSSTFLQSVDDLVKNIRVNTSQGVNSTNIDLRFCSSSKCTLSVFNVGVEMIISNGILKTAAVRNLTNKLRNNYNHTKPSKLLLSATLQDNNDSSTNIILDFPDDWQTYSKPLCVFWNTTEEDWSPAGCTAYNNDNGRTMCVCNHLTPFSVLVSKDEISAYSSILDIITNVGLSVSIFSLLVFLTIECLVWSAVVKTNLAHFRHTAMVNIAVFLLLADISMLASTRPSSLPDSWCFFLTICKHLFYLAMFCWMLCLCIMLVHQLIFVFSPLRKRVFMFVSSIVGYALPVLIVGSSYVYCKYTNIPYYNVTTCWLAYESLFVGSIQSFLLPVGTIIFINILSMLVVIVTMVNSQVVDASKADDMNTAKGIVKGLAVLTPVSGVTWIIGFLQLMLDEETPTFVAVEFLFTILNSFQGICILVTVHFKEEKVWQKLSKIVNVTFRGKSCNNTEIPLEEKSSTTNKA</sequence>
<dbReference type="GO" id="GO:0004930">
    <property type="term" value="F:G protein-coupled receptor activity"/>
    <property type="evidence" value="ECO:0007669"/>
    <property type="project" value="UniProtKB-KW"/>
</dbReference>
<dbReference type="PROSITE" id="PS50221">
    <property type="entry name" value="GAIN_B"/>
    <property type="match status" value="1"/>
</dbReference>
<keyword evidence="14" id="KW-1185">Reference proteome</keyword>
<evidence type="ECO:0000256" key="4">
    <source>
        <dbReference type="ARBA" id="ARBA00022989"/>
    </source>
</evidence>
<dbReference type="Pfam" id="PF00002">
    <property type="entry name" value="7tm_2"/>
    <property type="match status" value="1"/>
</dbReference>
<dbReference type="GO" id="GO:0016020">
    <property type="term" value="C:membrane"/>
    <property type="evidence" value="ECO:0007669"/>
    <property type="project" value="UniProtKB-SubCell"/>
</dbReference>
<dbReference type="GO" id="GO:0007166">
    <property type="term" value="P:cell surface receptor signaling pathway"/>
    <property type="evidence" value="ECO:0007669"/>
    <property type="project" value="InterPro"/>
</dbReference>
<evidence type="ECO:0000256" key="7">
    <source>
        <dbReference type="ARBA" id="ARBA00023157"/>
    </source>
</evidence>
<feature type="transmembrane region" description="Helical" evidence="11">
    <location>
        <begin position="940"/>
        <end position="964"/>
    </location>
</feature>
<evidence type="ECO:0000256" key="2">
    <source>
        <dbReference type="ARBA" id="ARBA00007343"/>
    </source>
</evidence>
<dbReference type="GeneID" id="114850044"/>
<dbReference type="OrthoDB" id="10040049at2759"/>
<dbReference type="InterPro" id="IPR000203">
    <property type="entry name" value="GPS"/>
</dbReference>
<dbReference type="RefSeq" id="XP_055362504.1">
    <property type="nucleotide sequence ID" value="XM_055506529.1"/>
</dbReference>
<keyword evidence="10" id="KW-0807">Transducer</keyword>
<dbReference type="InterPro" id="IPR017981">
    <property type="entry name" value="GPCR_2-like_7TM"/>
</dbReference>
<name>A0A9W2XL59_BETSP</name>
<keyword evidence="9" id="KW-0325">Glycoprotein</keyword>
<feature type="transmembrane region" description="Helical" evidence="11">
    <location>
        <begin position="857"/>
        <end position="881"/>
    </location>
</feature>
<dbReference type="Gene3D" id="2.60.220.50">
    <property type="match status" value="1"/>
</dbReference>
<dbReference type="InterPro" id="IPR057244">
    <property type="entry name" value="GAIN_B"/>
</dbReference>
<feature type="domain" description="GAIN-B" evidence="12">
    <location>
        <begin position="592"/>
        <end position="772"/>
    </location>
</feature>
<gene>
    <name evidence="15" type="primary">LOC114850044</name>
</gene>
<dbReference type="PANTHER" id="PTHR45813:SF2">
    <property type="entry name" value="ADHESION G-PROTEIN COUPLED RECEPTOR F3"/>
    <property type="match status" value="1"/>
</dbReference>
<keyword evidence="6 11" id="KW-0472">Membrane</keyword>
<evidence type="ECO:0000256" key="8">
    <source>
        <dbReference type="ARBA" id="ARBA00023170"/>
    </source>
</evidence>
<evidence type="ECO:0000256" key="3">
    <source>
        <dbReference type="ARBA" id="ARBA00022692"/>
    </source>
</evidence>
<organism evidence="14 15">
    <name type="scientific">Betta splendens</name>
    <name type="common">Siamese fighting fish</name>
    <dbReference type="NCBI Taxonomy" id="158456"/>
    <lineage>
        <taxon>Eukaryota</taxon>
        <taxon>Metazoa</taxon>
        <taxon>Chordata</taxon>
        <taxon>Craniata</taxon>
        <taxon>Vertebrata</taxon>
        <taxon>Euteleostomi</taxon>
        <taxon>Actinopterygii</taxon>
        <taxon>Neopterygii</taxon>
        <taxon>Teleostei</taxon>
        <taxon>Neoteleostei</taxon>
        <taxon>Acanthomorphata</taxon>
        <taxon>Anabantaria</taxon>
        <taxon>Anabantiformes</taxon>
        <taxon>Anabantoidei</taxon>
        <taxon>Osphronemidae</taxon>
        <taxon>Betta</taxon>
    </lineage>
</organism>
<feature type="domain" description="G-protein coupled receptors family 2 profile 2" evidence="13">
    <location>
        <begin position="778"/>
        <end position="1039"/>
    </location>
</feature>
<keyword evidence="4 11" id="KW-1133">Transmembrane helix</keyword>
<keyword evidence="7" id="KW-1015">Disulfide bond</keyword>
<dbReference type="Proteomes" id="UP000515150">
    <property type="component" value="Chromosome 24"/>
</dbReference>
<dbReference type="SMART" id="SM00303">
    <property type="entry name" value="GPS"/>
    <property type="match status" value="1"/>
</dbReference>
<dbReference type="InterPro" id="IPR000832">
    <property type="entry name" value="GPCR_2_secretin-like"/>
</dbReference>
<dbReference type="SUPFAM" id="SSF48726">
    <property type="entry name" value="Immunoglobulin"/>
    <property type="match status" value="1"/>
</dbReference>